<evidence type="ECO:0000256" key="3">
    <source>
        <dbReference type="ARBA" id="ARBA00022475"/>
    </source>
</evidence>
<dbReference type="EMBL" id="CP065592">
    <property type="protein sequence ID" value="QPQ54079.1"/>
    <property type="molecule type" value="Genomic_DNA"/>
</dbReference>
<evidence type="ECO:0000256" key="7">
    <source>
        <dbReference type="ARBA" id="ARBA00023186"/>
    </source>
</evidence>
<keyword evidence="12" id="KW-1185">Reference proteome</keyword>
<accession>A0A7T2GHR3</accession>
<evidence type="ECO:0000256" key="6">
    <source>
        <dbReference type="ARBA" id="ARBA00023136"/>
    </source>
</evidence>
<proteinExistence type="predicted"/>
<evidence type="ECO:0000256" key="2">
    <source>
        <dbReference type="ARBA" id="ARBA00004236"/>
    </source>
</evidence>
<dbReference type="Pfam" id="PF09976">
    <property type="entry name" value="TPR_21"/>
    <property type="match status" value="1"/>
</dbReference>
<feature type="domain" description="Ancillary SecYEG translocon subunit/Cell division coordinator CpoB TPR" evidence="10">
    <location>
        <begin position="26"/>
        <end position="147"/>
    </location>
</feature>
<dbReference type="InterPro" id="IPR018704">
    <property type="entry name" value="SecYEG/CpoB_TPR"/>
</dbReference>
<keyword evidence="3" id="KW-1003">Cell membrane</keyword>
<keyword evidence="5 9" id="KW-1133">Transmembrane helix</keyword>
<dbReference type="AlphaFoldDB" id="A0A7T2GHR3"/>
<feature type="region of interest" description="Disordered" evidence="8">
    <location>
        <begin position="220"/>
        <end position="240"/>
    </location>
</feature>
<name>A0A7T2GHR3_9SPHN</name>
<protein>
    <submittedName>
        <fullName evidence="11">Tetratricopeptide repeat protein</fullName>
    </submittedName>
</protein>
<evidence type="ECO:0000259" key="10">
    <source>
        <dbReference type="Pfam" id="PF09976"/>
    </source>
</evidence>
<reference evidence="11 12" key="1">
    <citation type="submission" date="2020-11" db="EMBL/GenBank/DDBJ databases">
        <title>Genome seq and assembly of Sphingosinicella sp.</title>
        <authorList>
            <person name="Chhetri G."/>
        </authorList>
    </citation>
    <scope>NUCLEOTIDE SEQUENCE [LARGE SCALE GENOMIC DNA]</scope>
    <source>
        <strain evidence="11 12">UDD2</strain>
    </source>
</reference>
<dbReference type="GO" id="GO:0044877">
    <property type="term" value="F:protein-containing complex binding"/>
    <property type="evidence" value="ECO:0007669"/>
    <property type="project" value="InterPro"/>
</dbReference>
<evidence type="ECO:0000313" key="11">
    <source>
        <dbReference type="EMBL" id="QPQ54079.1"/>
    </source>
</evidence>
<evidence type="ECO:0000256" key="8">
    <source>
        <dbReference type="SAM" id="MobiDB-lite"/>
    </source>
</evidence>
<dbReference type="InterPro" id="IPR026039">
    <property type="entry name" value="YfgM"/>
</dbReference>
<sequence>MAIKPADNEAFYREVDDELRRAQLTTFWQRYGKALIAGFALLLAAIGGYLYWQHRQEQEEAAHAEMLTQAFSDLQANKLKEAGPRLDQLAKEGSDGYRAAALLTKADIALSEGKDAEAAAQFKAVADNADFAAPYRELALLRQTAAEFDKLPPAQVIERLKGLAVAGNPWFGSAGEMVAIAHMKAGKPELAGPIFAAMAKDDQLPDTIRSRAVQMASSLGIDAVPDSDQSGGAATEKAKQ</sequence>
<keyword evidence="4 9" id="KW-0812">Transmembrane</keyword>
<dbReference type="PANTHER" id="PTHR38035:SF1">
    <property type="entry name" value="ANCILLARY SECYEG TRANSLOCON SUBUNIT"/>
    <property type="match status" value="1"/>
</dbReference>
<organism evidence="11 12">
    <name type="scientific">Allosphingosinicella flava</name>
    <dbReference type="NCBI Taxonomy" id="2771430"/>
    <lineage>
        <taxon>Bacteria</taxon>
        <taxon>Pseudomonadati</taxon>
        <taxon>Pseudomonadota</taxon>
        <taxon>Alphaproteobacteria</taxon>
        <taxon>Sphingomonadales</taxon>
        <taxon>Sphingomonadaceae</taxon>
        <taxon>Allosphingosinicella</taxon>
    </lineage>
</organism>
<keyword evidence="7" id="KW-0143">Chaperone</keyword>
<dbReference type="Proteomes" id="UP000594873">
    <property type="component" value="Chromosome"/>
</dbReference>
<dbReference type="GO" id="GO:0005886">
    <property type="term" value="C:plasma membrane"/>
    <property type="evidence" value="ECO:0007669"/>
    <property type="project" value="UniProtKB-SubCell"/>
</dbReference>
<gene>
    <name evidence="11" type="ORF">IC614_06800</name>
</gene>
<feature type="transmembrane region" description="Helical" evidence="9">
    <location>
        <begin position="34"/>
        <end position="52"/>
    </location>
</feature>
<dbReference type="KEGG" id="sflv:IC614_06800"/>
<dbReference type="PANTHER" id="PTHR38035">
    <property type="entry name" value="UPF0070 PROTEIN YFGM"/>
    <property type="match status" value="1"/>
</dbReference>
<evidence type="ECO:0000256" key="1">
    <source>
        <dbReference type="ARBA" id="ARBA00004167"/>
    </source>
</evidence>
<keyword evidence="6 9" id="KW-0472">Membrane</keyword>
<comment type="subcellular location">
    <subcellularLocation>
        <location evidence="2">Cell membrane</location>
    </subcellularLocation>
    <subcellularLocation>
        <location evidence="1">Membrane</location>
        <topology evidence="1">Single-pass membrane protein</topology>
    </subcellularLocation>
</comment>
<evidence type="ECO:0000256" key="4">
    <source>
        <dbReference type="ARBA" id="ARBA00022692"/>
    </source>
</evidence>
<evidence type="ECO:0000313" key="12">
    <source>
        <dbReference type="Proteomes" id="UP000594873"/>
    </source>
</evidence>
<evidence type="ECO:0000256" key="5">
    <source>
        <dbReference type="ARBA" id="ARBA00022989"/>
    </source>
</evidence>
<evidence type="ECO:0000256" key="9">
    <source>
        <dbReference type="SAM" id="Phobius"/>
    </source>
</evidence>
<dbReference type="RefSeq" id="WP_200970612.1">
    <property type="nucleotide sequence ID" value="NZ_CP065592.1"/>
</dbReference>